<name>A0ABR2GSC1_9EUKA</name>
<proteinExistence type="predicted"/>
<gene>
    <name evidence="2" type="ORF">M9Y10_039917</name>
</gene>
<organism evidence="2 3">
    <name type="scientific">Tritrichomonas musculus</name>
    <dbReference type="NCBI Taxonomy" id="1915356"/>
    <lineage>
        <taxon>Eukaryota</taxon>
        <taxon>Metamonada</taxon>
        <taxon>Parabasalia</taxon>
        <taxon>Tritrichomonadida</taxon>
        <taxon>Tritrichomonadidae</taxon>
        <taxon>Tritrichomonas</taxon>
    </lineage>
</organism>
<evidence type="ECO:0000313" key="3">
    <source>
        <dbReference type="Proteomes" id="UP001470230"/>
    </source>
</evidence>
<reference evidence="2 3" key="1">
    <citation type="submission" date="2024-04" db="EMBL/GenBank/DDBJ databases">
        <title>Tritrichomonas musculus Genome.</title>
        <authorList>
            <person name="Alves-Ferreira E."/>
            <person name="Grigg M."/>
            <person name="Lorenzi H."/>
            <person name="Galac M."/>
        </authorList>
    </citation>
    <scope>NUCLEOTIDE SEQUENCE [LARGE SCALE GENOMIC DNA]</scope>
    <source>
        <strain evidence="2 3">EAF2021</strain>
    </source>
</reference>
<accession>A0ABR2GSC1</accession>
<evidence type="ECO:0000313" key="2">
    <source>
        <dbReference type="EMBL" id="KAK8836282.1"/>
    </source>
</evidence>
<evidence type="ECO:0000256" key="1">
    <source>
        <dbReference type="SAM" id="Coils"/>
    </source>
</evidence>
<dbReference type="EMBL" id="JAPFFF010000067">
    <property type="protein sequence ID" value="KAK8836282.1"/>
    <property type="molecule type" value="Genomic_DNA"/>
</dbReference>
<protein>
    <recommendedName>
        <fullName evidence="4">RING-type domain-containing protein</fullName>
    </recommendedName>
</protein>
<evidence type="ECO:0008006" key="4">
    <source>
        <dbReference type="Google" id="ProtNLM"/>
    </source>
</evidence>
<dbReference type="Proteomes" id="UP001470230">
    <property type="component" value="Unassembled WGS sequence"/>
</dbReference>
<keyword evidence="3" id="KW-1185">Reference proteome</keyword>
<sequence length="435" mass="52802">MTLSFIDKQNDFLIDSNKIEEFVEYSTQIYQMKEDLQEWFAREEKLKDYRFSYPQSVLYTFQTEIQRMKENNENKTKEEEENLSKLEKKIKQIELSTSKSETNIEEDSFIKAKMEQEKLEVLYHEQAKDRMKEIILFEKEAALYLTAIHNKKNYYILIEKLKEIIEEGYDNYENVEYEELKDQIENHQKYYICPQCCDGFYSFPENDYYYYNTYIECPLCHFEFCPRCYCSRQDHHFDEYFGDEIVCPPPYFYYIPQEKKQVSFFIWPMNFEKSKIISRWLKLSEQYFIQKEKYDKIYIDFMIKKDETQVKKEKETTRLISLSKLCARTRIARVILRDIQDREEIKKETLKIIETVLLAQSIITSSYPTLFYIFGDTIKYHSLTEKIQSLINETAPFIELLYHPEHSSMKELQQTSQTIQKIINDIQLISHDDQI</sequence>
<dbReference type="CDD" id="cd20335">
    <property type="entry name" value="BRcat_RBR"/>
    <property type="match status" value="1"/>
</dbReference>
<keyword evidence="1" id="KW-0175">Coiled coil</keyword>
<comment type="caution">
    <text evidence="2">The sequence shown here is derived from an EMBL/GenBank/DDBJ whole genome shotgun (WGS) entry which is preliminary data.</text>
</comment>
<feature type="coiled-coil region" evidence="1">
    <location>
        <begin position="69"/>
        <end position="103"/>
    </location>
</feature>